<protein>
    <submittedName>
        <fullName evidence="6">TatD DNase family protein</fullName>
        <ecNumber evidence="6">3.1.21.-</ecNumber>
    </submittedName>
</protein>
<keyword evidence="7" id="KW-1185">Reference proteome</keyword>
<dbReference type="EMBL" id="JACHXM010000006">
    <property type="protein sequence ID" value="MBB3140977.1"/>
    <property type="molecule type" value="Genomic_DNA"/>
</dbReference>
<dbReference type="PANTHER" id="PTHR46124:SF3">
    <property type="entry name" value="HYDROLASE"/>
    <property type="match status" value="1"/>
</dbReference>
<feature type="binding site" evidence="4">
    <location>
        <position position="39"/>
    </location>
    <ligand>
        <name>a divalent metal cation</name>
        <dbReference type="ChEBI" id="CHEBI:60240"/>
        <label>1</label>
    </ligand>
</feature>
<dbReference type="InterPro" id="IPR032466">
    <property type="entry name" value="Metal_Hydrolase"/>
</dbReference>
<evidence type="ECO:0000256" key="4">
    <source>
        <dbReference type="PIRSR" id="PIRSR005902-1"/>
    </source>
</evidence>
<proteinExistence type="inferred from homology"/>
<dbReference type="PROSITE" id="PS01137">
    <property type="entry name" value="TATD_1"/>
    <property type="match status" value="1"/>
</dbReference>
<dbReference type="Proteomes" id="UP000525987">
    <property type="component" value="Unassembled WGS sequence"/>
</dbReference>
<dbReference type="EC" id="3.1.21.-" evidence="6"/>
<feature type="region of interest" description="Disordered" evidence="5">
    <location>
        <begin position="262"/>
        <end position="301"/>
    </location>
</feature>
<comment type="similarity">
    <text evidence="1">Belongs to the metallo-dependent hydrolases superfamily. TatD-type hydrolase family.</text>
</comment>
<dbReference type="FunFam" id="3.20.20.140:FF:000005">
    <property type="entry name" value="TatD family hydrolase"/>
    <property type="match status" value="1"/>
</dbReference>
<sequence>FQLPASSFQLPASSFQLPASSFQLPASSFQLMLIDAHCHLDFPDFDADREAVLARARAAGVGHFVVPGTTRRRWPEVLALGERDEVSVCLGLHPYFMGDHREGDVEALAAALDRHPEAVAVGECGIDARFDDTLDAQWSLFDAQVRLAKARGLPLVIHCVRANDRLAKRLRQLAPEAGGLIHAFAGSPQQAKAFLDLGFVVGLGGALTHERAKRLQRAVTALPDDGYVLETDSPDMPLAGHQGERNEPARVSEVCRKVAELRGQPPERVAADSTANARRLFGLPQGDKREDDSGVNGSTAD</sequence>
<feature type="binding site" evidence="4">
    <location>
        <position position="123"/>
    </location>
    <ligand>
        <name>a divalent metal cation</name>
        <dbReference type="ChEBI" id="CHEBI:60240"/>
        <label>1</label>
    </ligand>
</feature>
<dbReference type="Gene3D" id="3.20.20.140">
    <property type="entry name" value="Metal-dependent hydrolases"/>
    <property type="match status" value="1"/>
</dbReference>
<dbReference type="GO" id="GO:0046872">
    <property type="term" value="F:metal ion binding"/>
    <property type="evidence" value="ECO:0007669"/>
    <property type="project" value="UniProtKB-KW"/>
</dbReference>
<reference evidence="6 7" key="1">
    <citation type="submission" date="2020-08" db="EMBL/GenBank/DDBJ databases">
        <title>Genomic Encyclopedia of Type Strains, Phase III (KMG-III): the genomes of soil and plant-associated and newly described type strains.</title>
        <authorList>
            <person name="Whitman W."/>
        </authorList>
    </citation>
    <scope>NUCLEOTIDE SEQUENCE [LARGE SCALE GENOMIC DNA]</scope>
    <source>
        <strain evidence="6 7">CECT 5995</strain>
    </source>
</reference>
<evidence type="ECO:0000256" key="1">
    <source>
        <dbReference type="ARBA" id="ARBA00009275"/>
    </source>
</evidence>
<evidence type="ECO:0000313" key="7">
    <source>
        <dbReference type="Proteomes" id="UP000525987"/>
    </source>
</evidence>
<accession>A0A7W5BXR9</accession>
<dbReference type="GO" id="GO:0016788">
    <property type="term" value="F:hydrolase activity, acting on ester bonds"/>
    <property type="evidence" value="ECO:0007669"/>
    <property type="project" value="InterPro"/>
</dbReference>
<dbReference type="PANTHER" id="PTHR46124">
    <property type="entry name" value="D-AMINOACYL-TRNA DEACYLASE"/>
    <property type="match status" value="1"/>
</dbReference>
<dbReference type="Pfam" id="PF01026">
    <property type="entry name" value="TatD_DNase"/>
    <property type="match status" value="1"/>
</dbReference>
<gene>
    <name evidence="6" type="ORF">FHR96_001846</name>
</gene>
<organism evidence="6 7">
    <name type="scientific">Halomonas organivorans</name>
    <dbReference type="NCBI Taxonomy" id="257772"/>
    <lineage>
        <taxon>Bacteria</taxon>
        <taxon>Pseudomonadati</taxon>
        <taxon>Pseudomonadota</taxon>
        <taxon>Gammaproteobacteria</taxon>
        <taxon>Oceanospirillales</taxon>
        <taxon>Halomonadaceae</taxon>
        <taxon>Halomonas</taxon>
    </lineage>
</organism>
<dbReference type="CDD" id="cd01310">
    <property type="entry name" value="TatD_DNAse"/>
    <property type="match status" value="1"/>
</dbReference>
<dbReference type="InterPro" id="IPR001130">
    <property type="entry name" value="TatD-like"/>
</dbReference>
<name>A0A7W5BXR9_9GAMM</name>
<keyword evidence="2 4" id="KW-0479">Metal-binding</keyword>
<evidence type="ECO:0000256" key="2">
    <source>
        <dbReference type="ARBA" id="ARBA00022723"/>
    </source>
</evidence>
<evidence type="ECO:0000256" key="3">
    <source>
        <dbReference type="ARBA" id="ARBA00022801"/>
    </source>
</evidence>
<feature type="binding site" evidence="4">
    <location>
        <position position="182"/>
    </location>
    <ligand>
        <name>a divalent metal cation</name>
        <dbReference type="ChEBI" id="CHEBI:60240"/>
        <label>2</label>
    </ligand>
</feature>
<dbReference type="SUPFAM" id="SSF51556">
    <property type="entry name" value="Metallo-dependent hydrolases"/>
    <property type="match status" value="1"/>
</dbReference>
<keyword evidence="3 6" id="KW-0378">Hydrolase</keyword>
<feature type="non-terminal residue" evidence="6">
    <location>
        <position position="1"/>
    </location>
</feature>
<dbReference type="GO" id="GO:0005829">
    <property type="term" value="C:cytosol"/>
    <property type="evidence" value="ECO:0007669"/>
    <property type="project" value="TreeGrafter"/>
</dbReference>
<feature type="binding site" evidence="4">
    <location>
        <position position="37"/>
    </location>
    <ligand>
        <name>a divalent metal cation</name>
        <dbReference type="ChEBI" id="CHEBI:60240"/>
        <label>1</label>
    </ligand>
</feature>
<feature type="binding site" evidence="4">
    <location>
        <position position="158"/>
    </location>
    <ligand>
        <name>a divalent metal cation</name>
        <dbReference type="ChEBI" id="CHEBI:60240"/>
        <label>2</label>
    </ligand>
</feature>
<dbReference type="PIRSF" id="PIRSF005902">
    <property type="entry name" value="DNase_TatD"/>
    <property type="match status" value="1"/>
</dbReference>
<feature type="binding site" evidence="4">
    <location>
        <position position="232"/>
    </location>
    <ligand>
        <name>a divalent metal cation</name>
        <dbReference type="ChEBI" id="CHEBI:60240"/>
        <label>1</label>
    </ligand>
</feature>
<dbReference type="InterPro" id="IPR018228">
    <property type="entry name" value="DNase_TatD-rel_CS"/>
</dbReference>
<dbReference type="AlphaFoldDB" id="A0A7W5BXR9"/>
<evidence type="ECO:0000313" key="6">
    <source>
        <dbReference type="EMBL" id="MBB3140977.1"/>
    </source>
</evidence>
<comment type="caution">
    <text evidence="6">The sequence shown here is derived from an EMBL/GenBank/DDBJ whole genome shotgun (WGS) entry which is preliminary data.</text>
</comment>
<evidence type="ECO:0000256" key="5">
    <source>
        <dbReference type="SAM" id="MobiDB-lite"/>
    </source>
</evidence>